<dbReference type="GO" id="GO:0030322">
    <property type="term" value="P:stabilization of membrane potential"/>
    <property type="evidence" value="ECO:0007669"/>
    <property type="project" value="TreeGrafter"/>
</dbReference>
<keyword evidence="2" id="KW-0813">Transport</keyword>
<dbReference type="PANTHER" id="PTHR11003:SF291">
    <property type="entry name" value="IP11374P"/>
    <property type="match status" value="1"/>
</dbReference>
<dbReference type="AlphaFoldDB" id="A0A975CGG8"/>
<dbReference type="Gene3D" id="1.10.287.70">
    <property type="match status" value="1"/>
</dbReference>
<evidence type="ECO:0000256" key="3">
    <source>
        <dbReference type="ARBA" id="ARBA00022692"/>
    </source>
</evidence>
<feature type="transmembrane region" description="Helical" evidence="8">
    <location>
        <begin position="76"/>
        <end position="101"/>
    </location>
</feature>
<feature type="domain" description="Potassium channel" evidence="9">
    <location>
        <begin position="27"/>
        <end position="101"/>
    </location>
</feature>
<keyword evidence="7 10" id="KW-0407">Ion channel</keyword>
<organism evidence="10 11">
    <name type="scientific">Ottowia testudinis</name>
    <dbReference type="NCBI Taxonomy" id="2816950"/>
    <lineage>
        <taxon>Bacteria</taxon>
        <taxon>Pseudomonadati</taxon>
        <taxon>Pseudomonadota</taxon>
        <taxon>Betaproteobacteria</taxon>
        <taxon>Burkholderiales</taxon>
        <taxon>Comamonadaceae</taxon>
        <taxon>Ottowia</taxon>
    </lineage>
</organism>
<dbReference type="Proteomes" id="UP000663903">
    <property type="component" value="Chromosome"/>
</dbReference>
<dbReference type="EMBL" id="CP071796">
    <property type="protein sequence ID" value="QTD45114.1"/>
    <property type="molecule type" value="Genomic_DNA"/>
</dbReference>
<evidence type="ECO:0000256" key="4">
    <source>
        <dbReference type="ARBA" id="ARBA00022989"/>
    </source>
</evidence>
<feature type="transmembrane region" description="Helical" evidence="8">
    <location>
        <begin position="20"/>
        <end position="41"/>
    </location>
</feature>
<dbReference type="RefSeq" id="WP_208008866.1">
    <property type="nucleotide sequence ID" value="NZ_CP071796.1"/>
</dbReference>
<sequence length="167" mass="18393">MSSRRQRLRDRQRHIVRRGLVYSLVLACVILGFGGVGFWMLDPRIKTLSDGLWLSFTTAATVGYGDVVPSTFGSRLFAFVVVLLGLAVLSLVTASLAAIFVEREVDEEERQIERDLLRQMSGIKRDIASLRAEVLAIQTHTSTEELLRAEAGAAAIRASGEMPPPTH</sequence>
<dbReference type="SUPFAM" id="SSF81324">
    <property type="entry name" value="Voltage-gated potassium channels"/>
    <property type="match status" value="1"/>
</dbReference>
<dbReference type="GO" id="GO:0005886">
    <property type="term" value="C:plasma membrane"/>
    <property type="evidence" value="ECO:0007669"/>
    <property type="project" value="TreeGrafter"/>
</dbReference>
<evidence type="ECO:0000256" key="5">
    <source>
        <dbReference type="ARBA" id="ARBA00023065"/>
    </source>
</evidence>
<dbReference type="KEGG" id="otd:J1M35_19155"/>
<dbReference type="InterPro" id="IPR013099">
    <property type="entry name" value="K_chnl_dom"/>
</dbReference>
<keyword evidence="6 8" id="KW-0472">Membrane</keyword>
<evidence type="ECO:0000256" key="6">
    <source>
        <dbReference type="ARBA" id="ARBA00023136"/>
    </source>
</evidence>
<gene>
    <name evidence="10" type="ORF">J1M35_19155</name>
</gene>
<dbReference type="PANTHER" id="PTHR11003">
    <property type="entry name" value="POTASSIUM CHANNEL, SUBFAMILY K"/>
    <property type="match status" value="1"/>
</dbReference>
<reference evidence="10" key="1">
    <citation type="submission" date="2021-03" db="EMBL/GenBank/DDBJ databases">
        <title>Ottowia sp. 27C isolated from the cloaca of a Giant Asian pond turtle (Heosemys grandis).</title>
        <authorList>
            <person name="Spergser J."/>
            <person name="Busse H.-J."/>
        </authorList>
    </citation>
    <scope>NUCLEOTIDE SEQUENCE</scope>
    <source>
        <strain evidence="10">27C</strain>
    </source>
</reference>
<accession>A0A975CGG8</accession>
<dbReference type="InterPro" id="IPR003280">
    <property type="entry name" value="2pore_dom_K_chnl"/>
</dbReference>
<comment type="subcellular location">
    <subcellularLocation>
        <location evidence="1">Membrane</location>
        <topology evidence="1">Multi-pass membrane protein</topology>
    </subcellularLocation>
</comment>
<evidence type="ECO:0000313" key="11">
    <source>
        <dbReference type="Proteomes" id="UP000663903"/>
    </source>
</evidence>
<evidence type="ECO:0000259" key="9">
    <source>
        <dbReference type="Pfam" id="PF07885"/>
    </source>
</evidence>
<protein>
    <submittedName>
        <fullName evidence="10">Two pore domain potassium channel family protein</fullName>
    </submittedName>
</protein>
<name>A0A975CGG8_9BURK</name>
<dbReference type="GO" id="GO:0022841">
    <property type="term" value="F:potassium ion leak channel activity"/>
    <property type="evidence" value="ECO:0007669"/>
    <property type="project" value="TreeGrafter"/>
</dbReference>
<dbReference type="GO" id="GO:0015271">
    <property type="term" value="F:outward rectifier potassium channel activity"/>
    <property type="evidence" value="ECO:0007669"/>
    <property type="project" value="TreeGrafter"/>
</dbReference>
<keyword evidence="11" id="KW-1185">Reference proteome</keyword>
<evidence type="ECO:0000256" key="1">
    <source>
        <dbReference type="ARBA" id="ARBA00004141"/>
    </source>
</evidence>
<proteinExistence type="predicted"/>
<evidence type="ECO:0000313" key="10">
    <source>
        <dbReference type="EMBL" id="QTD45114.1"/>
    </source>
</evidence>
<evidence type="ECO:0000256" key="2">
    <source>
        <dbReference type="ARBA" id="ARBA00022448"/>
    </source>
</evidence>
<keyword evidence="3 8" id="KW-0812">Transmembrane</keyword>
<keyword evidence="5" id="KW-0406">Ion transport</keyword>
<evidence type="ECO:0000256" key="7">
    <source>
        <dbReference type="ARBA" id="ARBA00023303"/>
    </source>
</evidence>
<evidence type="ECO:0000256" key="8">
    <source>
        <dbReference type="SAM" id="Phobius"/>
    </source>
</evidence>
<dbReference type="Pfam" id="PF07885">
    <property type="entry name" value="Ion_trans_2"/>
    <property type="match status" value="1"/>
</dbReference>
<keyword evidence="4 8" id="KW-1133">Transmembrane helix</keyword>